<reference evidence="3" key="2">
    <citation type="submission" date="2025-08" db="UniProtKB">
        <authorList>
            <consortium name="RefSeq"/>
        </authorList>
    </citation>
    <scope>IDENTIFICATION</scope>
    <source>
        <tissue evidence="3">Leaf</tissue>
    </source>
</reference>
<evidence type="ECO:0000313" key="3">
    <source>
        <dbReference type="RefSeq" id="XP_031374017.1"/>
    </source>
</evidence>
<organism evidence="2 3">
    <name type="scientific">Punica granatum</name>
    <name type="common">Pomegranate</name>
    <dbReference type="NCBI Taxonomy" id="22663"/>
    <lineage>
        <taxon>Eukaryota</taxon>
        <taxon>Viridiplantae</taxon>
        <taxon>Streptophyta</taxon>
        <taxon>Embryophyta</taxon>
        <taxon>Tracheophyta</taxon>
        <taxon>Spermatophyta</taxon>
        <taxon>Magnoliopsida</taxon>
        <taxon>eudicotyledons</taxon>
        <taxon>Gunneridae</taxon>
        <taxon>Pentapetalae</taxon>
        <taxon>rosids</taxon>
        <taxon>malvids</taxon>
        <taxon>Myrtales</taxon>
        <taxon>Lythraceae</taxon>
        <taxon>Punica</taxon>
    </lineage>
</organism>
<accession>A0A6P8BT46</accession>
<dbReference type="AlphaFoldDB" id="A0A6P8BT46"/>
<keyword evidence="2" id="KW-1185">Reference proteome</keyword>
<evidence type="ECO:0000256" key="1">
    <source>
        <dbReference type="SAM" id="MobiDB-lite"/>
    </source>
</evidence>
<feature type="region of interest" description="Disordered" evidence="1">
    <location>
        <begin position="1"/>
        <end position="24"/>
    </location>
</feature>
<dbReference type="Proteomes" id="UP000515151">
    <property type="component" value="Chromosome 8"/>
</dbReference>
<protein>
    <submittedName>
        <fullName evidence="3">Uncharacterized protein LOC116188668</fullName>
    </submittedName>
</protein>
<gene>
    <name evidence="3" type="primary">LOC116188668</name>
</gene>
<evidence type="ECO:0000313" key="2">
    <source>
        <dbReference type="Proteomes" id="UP000515151"/>
    </source>
</evidence>
<proteinExistence type="predicted"/>
<name>A0A6P8BT46_PUNGR</name>
<sequence>MNPTKPQQPGLSPPNFNMPGLEGTPCFPNLLPGTTFPSGASSNNQAALLAWLVSMMNPANPQQLGTSPLNFNLPGPGTSCFPNPPPGIGAPGGASSNNQAALWAWLVSKTLNNQGHGLQIPRALGCHAS</sequence>
<feature type="compositionally biased region" description="Polar residues" evidence="1">
    <location>
        <begin position="1"/>
        <end position="10"/>
    </location>
</feature>
<dbReference type="GeneID" id="116188668"/>
<dbReference type="RefSeq" id="XP_031374017.1">
    <property type="nucleotide sequence ID" value="XM_031518157.1"/>
</dbReference>
<reference evidence="2" key="1">
    <citation type="journal article" date="2020" name="Plant Biotechnol. J.">
        <title>The pomegranate (Punica granatum L.) draft genome dissects genetic divergence between soft- and hard-seeded cultivars.</title>
        <authorList>
            <person name="Luo X."/>
            <person name="Li H."/>
            <person name="Wu Z."/>
            <person name="Yao W."/>
            <person name="Zhao P."/>
            <person name="Cao D."/>
            <person name="Yu H."/>
            <person name="Li K."/>
            <person name="Poudel K."/>
            <person name="Zhao D."/>
            <person name="Zhang F."/>
            <person name="Xia X."/>
            <person name="Chen L."/>
            <person name="Wang Q."/>
            <person name="Jing D."/>
            <person name="Cao S."/>
        </authorList>
    </citation>
    <scope>NUCLEOTIDE SEQUENCE [LARGE SCALE GENOMIC DNA]</scope>
    <source>
        <strain evidence="2">cv. Tunisia</strain>
    </source>
</reference>